<accession>A0A3G5AFD2</accession>
<gene>
    <name evidence="6" type="ORF">Hyperionvirus30_9</name>
</gene>
<dbReference type="GO" id="GO:0061631">
    <property type="term" value="F:ubiquitin conjugating enzyme activity"/>
    <property type="evidence" value="ECO:0007669"/>
    <property type="project" value="UniProtKB-EC"/>
</dbReference>
<dbReference type="Gene3D" id="3.10.110.10">
    <property type="entry name" value="Ubiquitin Conjugating Enzyme"/>
    <property type="match status" value="2"/>
</dbReference>
<name>A0A3G5AFD2_9VIRU</name>
<dbReference type="PROSITE" id="PS50127">
    <property type="entry name" value="UBC_2"/>
    <property type="match status" value="1"/>
</dbReference>
<feature type="domain" description="UBC core" evidence="5">
    <location>
        <begin position="580"/>
        <end position="745"/>
    </location>
</feature>
<dbReference type="EMBL" id="MK072412">
    <property type="protein sequence ID" value="AYV84593.1"/>
    <property type="molecule type" value="Genomic_DNA"/>
</dbReference>
<dbReference type="PANTHER" id="PTHR46116:SF39">
    <property type="entry name" value="BACULOVIRAL IAP REPEAT-CONTAINING PROTEIN 6"/>
    <property type="match status" value="1"/>
</dbReference>
<dbReference type="UniPathway" id="UPA00143"/>
<evidence type="ECO:0000256" key="1">
    <source>
        <dbReference type="ARBA" id="ARBA00004906"/>
    </source>
</evidence>
<evidence type="ECO:0000313" key="6">
    <source>
        <dbReference type="EMBL" id="AYV84593.1"/>
    </source>
</evidence>
<evidence type="ECO:0000256" key="4">
    <source>
        <dbReference type="ARBA" id="ARBA00022786"/>
    </source>
</evidence>
<dbReference type="SMART" id="SM00212">
    <property type="entry name" value="UBCc"/>
    <property type="match status" value="1"/>
</dbReference>
<protein>
    <recommendedName>
        <fullName evidence="2">E2 ubiquitin-conjugating enzyme</fullName>
        <ecNumber evidence="2">2.3.2.23</ecNumber>
    </recommendedName>
</protein>
<evidence type="ECO:0000256" key="2">
    <source>
        <dbReference type="ARBA" id="ARBA00012486"/>
    </source>
</evidence>
<proteinExistence type="predicted"/>
<dbReference type="SUPFAM" id="SSF54495">
    <property type="entry name" value="UBC-like"/>
    <property type="match status" value="2"/>
</dbReference>
<dbReference type="GO" id="GO:0016567">
    <property type="term" value="P:protein ubiquitination"/>
    <property type="evidence" value="ECO:0007669"/>
    <property type="project" value="UniProtKB-UniPathway"/>
</dbReference>
<dbReference type="InterPro" id="IPR000608">
    <property type="entry name" value="UBC"/>
</dbReference>
<dbReference type="CDD" id="cd23802">
    <property type="entry name" value="UBCc_UBE2Q"/>
    <property type="match status" value="1"/>
</dbReference>
<organism evidence="6">
    <name type="scientific">Hyperionvirus sp</name>
    <dbReference type="NCBI Taxonomy" id="2487770"/>
    <lineage>
        <taxon>Viruses</taxon>
        <taxon>Varidnaviria</taxon>
        <taxon>Bamfordvirae</taxon>
        <taxon>Nucleocytoviricota</taxon>
        <taxon>Megaviricetes</taxon>
        <taxon>Imitervirales</taxon>
        <taxon>Mimiviridae</taxon>
        <taxon>Klosneuvirinae</taxon>
    </lineage>
</organism>
<dbReference type="Pfam" id="PF00179">
    <property type="entry name" value="UQ_con"/>
    <property type="match status" value="1"/>
</dbReference>
<dbReference type="EC" id="2.3.2.23" evidence="2"/>
<dbReference type="InterPro" id="IPR016135">
    <property type="entry name" value="UBQ-conjugating_enzyme/RWD"/>
</dbReference>
<comment type="pathway">
    <text evidence="1">Protein modification; protein ubiquitination.</text>
</comment>
<dbReference type="PANTHER" id="PTHR46116">
    <property type="entry name" value="(E3-INDEPENDENT) E2 UBIQUITIN-CONJUGATING ENZYME"/>
    <property type="match status" value="1"/>
</dbReference>
<evidence type="ECO:0000256" key="3">
    <source>
        <dbReference type="ARBA" id="ARBA00022679"/>
    </source>
</evidence>
<reference evidence="6" key="1">
    <citation type="submission" date="2018-10" db="EMBL/GenBank/DDBJ databases">
        <title>Hidden diversity of soil giant viruses.</title>
        <authorList>
            <person name="Schulz F."/>
            <person name="Alteio L."/>
            <person name="Goudeau D."/>
            <person name="Ryan E.M."/>
            <person name="Malmstrom R.R."/>
            <person name="Blanchard J."/>
            <person name="Woyke T."/>
        </authorList>
    </citation>
    <scope>NUCLEOTIDE SEQUENCE</scope>
    <source>
        <strain evidence="6">HYV1</strain>
    </source>
</reference>
<keyword evidence="4" id="KW-0833">Ubl conjugation pathway</keyword>
<sequence>MVVDAFIAECKVWNSKKKLIDSFVAGDDKDKERVVLVFDKVAIVVTCPKSEKDAYVVESRGKQYKWIDDVNIYCLEKKPTVSKLLNVLAKQIAGTVGAADVVVVDHKEGDIIVDRDLGFDFEKYKKTKEMESLINMAGASGGQHKAQLFGQAVVGKIIISEFMKLWENSRNPRSGYKVAIIDNNIYKWKIKFNNFVRKELTAGLGELEKKFGYDYIEVDIIFHDSMYPNYPPVVKVLRPRLVNSLMHQIANTKMIQLDYWVPSRNMSFIVNKLRYLLEKHANVCVDTDMNDREKFPVGSFLPIETHLLDLASFVDIGNVDDIDDEVYVKIFSGGKKEPKRTGGGIGVKVAKDTVWKSGTGYGHGGTAAWDIESYLKSLAERDKHAQAILSKIVLEIQDTKTPRQIYNALQYSVLMKYIKSLLSETTLLEIRKHISLYNMLFTLLSNLANEDAIHLFDNVPDAKPGEKSLFDIFVELDKMCLAAKRLYAVNPGEGGEDELINTILNLFSMIKPCFDNYVLEHRIKREKKKEEETKQKTEADVYVKVMCDLRDCEKDYKVVGAGFYYQGQLNVDKGVKSVASVVKRIRDEILLFRTLPITYDAIIVARPDTNYQSAIRTLMTGPVNTPYESGCFLFDTYLHSGFPSQAPSVWFLNTGGKRMNPNLYDSGKVCLSILGTWEGDKGGESWNPEISTLSQIYKSVQSQILIEQPFFNEPGYERHYAGSTGTEQSKKYNNNIRLYTMQHAMLDLIKNPKAYPQFSDVITAHFKIKKSKICTICEKWIADAPATMKAAYLSVYTQLKAALDKL</sequence>
<evidence type="ECO:0000259" key="5">
    <source>
        <dbReference type="PROSITE" id="PS50127"/>
    </source>
</evidence>
<keyword evidence="3" id="KW-0808">Transferase</keyword>